<gene>
    <name evidence="2" type="ORF">FE257_007347</name>
</gene>
<reference evidence="2" key="1">
    <citation type="journal article" date="2019" name="Beilstein J. Org. Chem.">
        <title>Nanangenines: drimane sesquiterpenoids as the dominant metabolite cohort of a novel Australian fungus, Aspergillus nanangensis.</title>
        <authorList>
            <person name="Lacey H.J."/>
            <person name="Gilchrist C.L.M."/>
            <person name="Crombie A."/>
            <person name="Kalaitzis J.A."/>
            <person name="Vuong D."/>
            <person name="Rutledge P.J."/>
            <person name="Turner P."/>
            <person name="Pitt J.I."/>
            <person name="Lacey E."/>
            <person name="Chooi Y.H."/>
            <person name="Piggott A.M."/>
        </authorList>
    </citation>
    <scope>NUCLEOTIDE SEQUENCE</scope>
    <source>
        <strain evidence="2">MST-FP2251</strain>
    </source>
</reference>
<accession>A0AAD4CMU7</accession>
<name>A0AAD4CMU7_ASPNN</name>
<sequence>MTIMSGSAEALSKPTAFFLMRTASRSSNSRIPPIARRSSSPMPCRMARLSRDKLHKEVGAKSPDLRRCLGHQRLFRRSIEVAQEDARKAVAAVQMDDSDSDSDGDDDYSSNGYLDYDSSPSPIREQLTNAMRAMVKRRTSNQPRGSSTGQQHPVSMIRVSSKVETTDEHPQEVPLHLSDSHSHSPRPGRPTNVRLPNFIASASSRYLQNLRDIAYLPNTNCMLHRDDYFNDHNISENIRVISNLPSVRRFSADGVEFGEGLQSTLQPR</sequence>
<dbReference type="AlphaFoldDB" id="A0AAD4CMU7"/>
<evidence type="ECO:0000256" key="1">
    <source>
        <dbReference type="SAM" id="MobiDB-lite"/>
    </source>
</evidence>
<feature type="region of interest" description="Disordered" evidence="1">
    <location>
        <begin position="135"/>
        <end position="193"/>
    </location>
</feature>
<keyword evidence="3" id="KW-1185">Reference proteome</keyword>
<reference evidence="2" key="2">
    <citation type="submission" date="2020-02" db="EMBL/GenBank/DDBJ databases">
        <authorList>
            <person name="Gilchrist C.L.M."/>
            <person name="Chooi Y.-H."/>
        </authorList>
    </citation>
    <scope>NUCLEOTIDE SEQUENCE</scope>
    <source>
        <strain evidence="2">MST-FP2251</strain>
    </source>
</reference>
<feature type="compositionally biased region" description="Polar residues" evidence="1">
    <location>
        <begin position="140"/>
        <end position="153"/>
    </location>
</feature>
<feature type="compositionally biased region" description="Low complexity" evidence="1">
    <location>
        <begin position="109"/>
        <end position="119"/>
    </location>
</feature>
<feature type="compositionally biased region" description="Acidic residues" evidence="1">
    <location>
        <begin position="96"/>
        <end position="108"/>
    </location>
</feature>
<feature type="region of interest" description="Disordered" evidence="1">
    <location>
        <begin position="90"/>
        <end position="122"/>
    </location>
</feature>
<protein>
    <submittedName>
        <fullName evidence="2">Uncharacterized protein</fullName>
    </submittedName>
</protein>
<evidence type="ECO:0000313" key="3">
    <source>
        <dbReference type="Proteomes" id="UP001194746"/>
    </source>
</evidence>
<dbReference type="EMBL" id="VCAU01000036">
    <property type="protein sequence ID" value="KAF9889445.1"/>
    <property type="molecule type" value="Genomic_DNA"/>
</dbReference>
<proteinExistence type="predicted"/>
<dbReference type="Proteomes" id="UP001194746">
    <property type="component" value="Unassembled WGS sequence"/>
</dbReference>
<organism evidence="2 3">
    <name type="scientific">Aspergillus nanangensis</name>
    <dbReference type="NCBI Taxonomy" id="2582783"/>
    <lineage>
        <taxon>Eukaryota</taxon>
        <taxon>Fungi</taxon>
        <taxon>Dikarya</taxon>
        <taxon>Ascomycota</taxon>
        <taxon>Pezizomycotina</taxon>
        <taxon>Eurotiomycetes</taxon>
        <taxon>Eurotiomycetidae</taxon>
        <taxon>Eurotiales</taxon>
        <taxon>Aspergillaceae</taxon>
        <taxon>Aspergillus</taxon>
        <taxon>Aspergillus subgen. Circumdati</taxon>
    </lineage>
</organism>
<comment type="caution">
    <text evidence="2">The sequence shown here is derived from an EMBL/GenBank/DDBJ whole genome shotgun (WGS) entry which is preliminary data.</text>
</comment>
<evidence type="ECO:0000313" key="2">
    <source>
        <dbReference type="EMBL" id="KAF9889445.1"/>
    </source>
</evidence>